<sequence>MAVPLKRAASNPFFDAREKLVKRTLLPNTTANPLAGLYSITAPPTESTTSPLPTSNARSLRSLTRTSPAVAEGRLRIIFMQSSIYSRDSYLANESGEDGIGVAAFPYLPTQICTHHSAPVVLKTVQLHPQPYLYTCPASEYVCYFVLCAICCFHVVSRTGQGCTPIWHRHPLGHSFHVLPCVCFSRTLIDNGMCVFLVPVCPSTCLFFNFTLRSVLCTTRVHANTSGEPGTTLYGL</sequence>
<protein>
    <submittedName>
        <fullName evidence="2">Uncharacterized protein</fullName>
    </submittedName>
</protein>
<organism evidence="2 3">
    <name type="scientific">Pisolithus tinctorius Marx 270</name>
    <dbReference type="NCBI Taxonomy" id="870435"/>
    <lineage>
        <taxon>Eukaryota</taxon>
        <taxon>Fungi</taxon>
        <taxon>Dikarya</taxon>
        <taxon>Basidiomycota</taxon>
        <taxon>Agaricomycotina</taxon>
        <taxon>Agaricomycetes</taxon>
        <taxon>Agaricomycetidae</taxon>
        <taxon>Boletales</taxon>
        <taxon>Sclerodermatineae</taxon>
        <taxon>Pisolithaceae</taxon>
        <taxon>Pisolithus</taxon>
    </lineage>
</organism>
<dbReference type="OrthoDB" id="10295448at2759"/>
<reference evidence="3" key="2">
    <citation type="submission" date="2015-01" db="EMBL/GenBank/DDBJ databases">
        <title>Evolutionary Origins and Diversification of the Mycorrhizal Mutualists.</title>
        <authorList>
            <consortium name="DOE Joint Genome Institute"/>
            <consortium name="Mycorrhizal Genomics Consortium"/>
            <person name="Kohler A."/>
            <person name="Kuo A."/>
            <person name="Nagy L.G."/>
            <person name="Floudas D."/>
            <person name="Copeland A."/>
            <person name="Barry K.W."/>
            <person name="Cichocki N."/>
            <person name="Veneault-Fourrey C."/>
            <person name="LaButti K."/>
            <person name="Lindquist E.A."/>
            <person name="Lipzen A."/>
            <person name="Lundell T."/>
            <person name="Morin E."/>
            <person name="Murat C."/>
            <person name="Riley R."/>
            <person name="Ohm R."/>
            <person name="Sun H."/>
            <person name="Tunlid A."/>
            <person name="Henrissat B."/>
            <person name="Grigoriev I.V."/>
            <person name="Hibbett D.S."/>
            <person name="Martin F."/>
        </authorList>
    </citation>
    <scope>NUCLEOTIDE SEQUENCE [LARGE SCALE GENOMIC DNA]</scope>
    <source>
        <strain evidence="3">Marx 270</strain>
    </source>
</reference>
<evidence type="ECO:0000256" key="1">
    <source>
        <dbReference type="SAM" id="MobiDB-lite"/>
    </source>
</evidence>
<keyword evidence="3" id="KW-1185">Reference proteome</keyword>
<name>A0A0C3PLC3_PISTI</name>
<gene>
    <name evidence="2" type="ORF">M404DRAFT_996778</name>
</gene>
<dbReference type="AlphaFoldDB" id="A0A0C3PLC3"/>
<accession>A0A0C3PLC3</accession>
<proteinExistence type="predicted"/>
<evidence type="ECO:0000313" key="3">
    <source>
        <dbReference type="Proteomes" id="UP000054217"/>
    </source>
</evidence>
<feature type="compositionally biased region" description="Low complexity" evidence="1">
    <location>
        <begin position="39"/>
        <end position="55"/>
    </location>
</feature>
<feature type="region of interest" description="Disordered" evidence="1">
    <location>
        <begin position="37"/>
        <end position="59"/>
    </location>
</feature>
<reference evidence="2 3" key="1">
    <citation type="submission" date="2014-04" db="EMBL/GenBank/DDBJ databases">
        <authorList>
            <consortium name="DOE Joint Genome Institute"/>
            <person name="Kuo A."/>
            <person name="Kohler A."/>
            <person name="Costa M.D."/>
            <person name="Nagy L.G."/>
            <person name="Floudas D."/>
            <person name="Copeland A."/>
            <person name="Barry K.W."/>
            <person name="Cichocki N."/>
            <person name="Veneault-Fourrey C."/>
            <person name="LaButti K."/>
            <person name="Lindquist E.A."/>
            <person name="Lipzen A."/>
            <person name="Lundell T."/>
            <person name="Morin E."/>
            <person name="Murat C."/>
            <person name="Sun H."/>
            <person name="Tunlid A."/>
            <person name="Henrissat B."/>
            <person name="Grigoriev I.V."/>
            <person name="Hibbett D.S."/>
            <person name="Martin F."/>
            <person name="Nordberg H.P."/>
            <person name="Cantor M.N."/>
            <person name="Hua S.X."/>
        </authorList>
    </citation>
    <scope>NUCLEOTIDE SEQUENCE [LARGE SCALE GENOMIC DNA]</scope>
    <source>
        <strain evidence="2 3">Marx 270</strain>
    </source>
</reference>
<dbReference type="EMBL" id="KN831955">
    <property type="protein sequence ID" value="KIO09084.1"/>
    <property type="molecule type" value="Genomic_DNA"/>
</dbReference>
<dbReference type="HOGENOM" id="CLU_1175836_0_0_1"/>
<evidence type="ECO:0000313" key="2">
    <source>
        <dbReference type="EMBL" id="KIO09084.1"/>
    </source>
</evidence>
<dbReference type="Proteomes" id="UP000054217">
    <property type="component" value="Unassembled WGS sequence"/>
</dbReference>
<dbReference type="InParanoid" id="A0A0C3PLC3"/>